<comment type="caution">
    <text evidence="1">The sequence shown here is derived from an EMBL/GenBank/DDBJ whole genome shotgun (WGS) entry which is preliminary data.</text>
</comment>
<dbReference type="EMBL" id="NOWF01000002">
    <property type="protein sequence ID" value="OYD09079.1"/>
    <property type="molecule type" value="Genomic_DNA"/>
</dbReference>
<protein>
    <submittedName>
        <fullName evidence="1">Uncharacterized protein</fullName>
    </submittedName>
</protein>
<sequence>MDVNCFQYLSERISFNLIVVGGFEPLIHRPIQECLRSFQLCLTEIQTPWKWKGFFLPFLRLFL</sequence>
<keyword evidence="2" id="KW-1185">Reference proteome</keyword>
<evidence type="ECO:0000313" key="2">
    <source>
        <dbReference type="Proteomes" id="UP000215459"/>
    </source>
</evidence>
<dbReference type="Proteomes" id="UP000215459">
    <property type="component" value="Unassembled WGS sequence"/>
</dbReference>
<dbReference type="AlphaFoldDB" id="A0A235BAR2"/>
<evidence type="ECO:0000313" key="1">
    <source>
        <dbReference type="EMBL" id="OYD09079.1"/>
    </source>
</evidence>
<reference evidence="1 2" key="1">
    <citation type="submission" date="2017-07" db="EMBL/GenBank/DDBJ databases">
        <title>The genome sequence of Paludifilum halophilum highlights mechanisms for microbial adaptation to high salt environemnts.</title>
        <authorList>
            <person name="Belbahri L."/>
        </authorList>
    </citation>
    <scope>NUCLEOTIDE SEQUENCE [LARGE SCALE GENOMIC DNA]</scope>
    <source>
        <strain evidence="1 2">DSM 102817</strain>
    </source>
</reference>
<accession>A0A235BAR2</accession>
<proteinExistence type="predicted"/>
<organism evidence="1 2">
    <name type="scientific">Paludifilum halophilum</name>
    <dbReference type="NCBI Taxonomy" id="1642702"/>
    <lineage>
        <taxon>Bacteria</taxon>
        <taxon>Bacillati</taxon>
        <taxon>Bacillota</taxon>
        <taxon>Bacilli</taxon>
        <taxon>Bacillales</taxon>
        <taxon>Thermoactinomycetaceae</taxon>
        <taxon>Paludifilum</taxon>
    </lineage>
</organism>
<name>A0A235BAR2_9BACL</name>
<gene>
    <name evidence="1" type="ORF">CHM34_04755</name>
</gene>